<gene>
    <name evidence="2" type="ORF">WDJ50_14615</name>
</gene>
<dbReference type="RefSeq" id="WP_339097770.1">
    <property type="nucleotide sequence ID" value="NZ_CP149783.1"/>
</dbReference>
<dbReference type="PANTHER" id="PTHR38075">
    <property type="entry name" value="DUF4139 DOMAIN-CONTAINING PROTEIN"/>
    <property type="match status" value="1"/>
</dbReference>
<name>A0AAU6Q7H2_9DEIO</name>
<feature type="chain" id="PRO_5043839920" description="DUF4139 domain-containing protein" evidence="1">
    <location>
        <begin position="20"/>
        <end position="431"/>
    </location>
</feature>
<keyword evidence="1" id="KW-0732">Signal</keyword>
<accession>A0AAU6Q7H2</accession>
<evidence type="ECO:0000313" key="2">
    <source>
        <dbReference type="EMBL" id="WYF46301.1"/>
    </source>
</evidence>
<feature type="signal peptide" evidence="1">
    <location>
        <begin position="1"/>
        <end position="19"/>
    </location>
</feature>
<evidence type="ECO:0000256" key="1">
    <source>
        <dbReference type="SAM" id="SignalP"/>
    </source>
</evidence>
<sequence>MNRNIAALLLTLLPSVAFATDLRVYPSFTEVQQPAAAEVTFPFGAWRWIQPGSFTVSGAIPAAISLQPAELDWLRTQEGKSVTWVQPGQAPVQATFERADDLLIKLSSGEYVNAGRAELAFSEKPPLQGGVTVKVAGLDTTKSANLLYRTGALFWKPRYELTLNGTSASLSALAQISNLSDQPFNAQKVDLYGGSVQQQYQPTLTPVAYAETTSVAGRTSSGVLAMAASSPIANDQIRSVGEVRGLQRYSLPGGLTIGRGETRTLPFLQPKVSDFTRYASVQSYFNGQGGAGSTNRHYKFTSSQSLPTGLVDVREAGLLVGSVQLPAVQAGKPVDLDLGADTELRFEKTVKRTGQEKNEKGQVLSTSYQVTYSFTSTKQTATKVSVREQLYARSVSVDGQAAQNGQITITRQVDVPAGGKASLSFKLKVVN</sequence>
<protein>
    <recommendedName>
        <fullName evidence="3">DUF4139 domain-containing protein</fullName>
    </recommendedName>
</protein>
<dbReference type="EMBL" id="CP149783">
    <property type="protein sequence ID" value="WYF46301.1"/>
    <property type="molecule type" value="Genomic_DNA"/>
</dbReference>
<organism evidence="2">
    <name type="scientific">Deinococcus sp. VB142</name>
    <dbReference type="NCBI Taxonomy" id="3112952"/>
    <lineage>
        <taxon>Bacteria</taxon>
        <taxon>Thermotogati</taxon>
        <taxon>Deinococcota</taxon>
        <taxon>Deinococci</taxon>
        <taxon>Deinococcales</taxon>
        <taxon>Deinococcaceae</taxon>
        <taxon>Deinococcus</taxon>
    </lineage>
</organism>
<evidence type="ECO:0008006" key="3">
    <source>
        <dbReference type="Google" id="ProtNLM"/>
    </source>
</evidence>
<proteinExistence type="predicted"/>
<reference evidence="2" key="1">
    <citation type="submission" date="2024-03" db="EMBL/GenBank/DDBJ databases">
        <title>Deinococcus weizhi sp. nov., isolated from human skin.</title>
        <authorList>
            <person name="Wei Z."/>
            <person name="Tian F."/>
            <person name="Yang C."/>
            <person name="Xin L.T."/>
            <person name="Wen Z.J."/>
            <person name="Lan K.C."/>
            <person name="Yu L."/>
            <person name="Zhe W."/>
            <person name="Dan F.D."/>
            <person name="Jun W."/>
            <person name="Rui Z."/>
            <person name="Yong X.J."/>
            <person name="Ting Y."/>
            <person name="Wei X."/>
            <person name="Xu Z.G."/>
            <person name="Xin Z."/>
            <person name="Dong F.G."/>
            <person name="Ni X.M."/>
            <person name="Zheng M.G."/>
            <person name="Chun Y."/>
            <person name="Qian W.X."/>
        </authorList>
    </citation>
    <scope>NUCLEOTIDE SEQUENCE</scope>
    <source>
        <strain evidence="2">VB142</strain>
    </source>
</reference>
<dbReference type="AlphaFoldDB" id="A0AAU6Q7H2"/>
<dbReference type="PANTHER" id="PTHR38075:SF1">
    <property type="entry name" value="DUF4139 DOMAIN-CONTAINING PROTEIN"/>
    <property type="match status" value="1"/>
</dbReference>